<keyword evidence="6" id="KW-0521">NADP</keyword>
<keyword evidence="5 14" id="KW-0547">Nucleotide-binding</keyword>
<comment type="catalytic activity">
    <reaction evidence="2 14">
        <text>(6R)-NADPHX = (6S)-NADPHX</text>
        <dbReference type="Rhea" id="RHEA:32227"/>
        <dbReference type="ChEBI" id="CHEBI:64076"/>
        <dbReference type="ChEBI" id="CHEBI:64077"/>
        <dbReference type="EC" id="5.1.99.6"/>
    </reaction>
</comment>
<evidence type="ECO:0000256" key="14">
    <source>
        <dbReference type="HAMAP-Rule" id="MF_03159"/>
    </source>
</evidence>
<evidence type="ECO:0000259" key="15">
    <source>
        <dbReference type="PROSITE" id="PS51385"/>
    </source>
</evidence>
<comment type="cofactor">
    <cofactor evidence="14">
        <name>K(+)</name>
        <dbReference type="ChEBI" id="CHEBI:29103"/>
    </cofactor>
    <text evidence="14">Binds 1 potassium ion per subunit.</text>
</comment>
<evidence type="ECO:0000256" key="10">
    <source>
        <dbReference type="ARBA" id="ARBA00023128"/>
    </source>
</evidence>
<evidence type="ECO:0000256" key="3">
    <source>
        <dbReference type="ARBA" id="ARBA00022525"/>
    </source>
</evidence>
<feature type="binding site" evidence="14">
    <location>
        <begin position="204"/>
        <end position="210"/>
    </location>
    <ligand>
        <name>(6S)-NADPHX</name>
        <dbReference type="ChEBI" id="CHEBI:64076"/>
    </ligand>
</feature>
<reference evidence="16 17" key="1">
    <citation type="submission" date="2023-05" db="EMBL/GenBank/DDBJ databases">
        <title>B98-5 Cell Line De Novo Hybrid Assembly: An Optical Mapping Approach.</title>
        <authorList>
            <person name="Kananen K."/>
            <person name="Auerbach J.A."/>
            <person name="Kautto E."/>
            <person name="Blachly J.S."/>
        </authorList>
    </citation>
    <scope>NUCLEOTIDE SEQUENCE [LARGE SCALE GENOMIC DNA]</scope>
    <source>
        <strain evidence="16">B95-8</strain>
        <tissue evidence="16">Cell line</tissue>
    </source>
</reference>
<dbReference type="Pfam" id="PF03853">
    <property type="entry name" value="YjeF_N"/>
    <property type="match status" value="1"/>
</dbReference>
<evidence type="ECO:0000256" key="8">
    <source>
        <dbReference type="ARBA" id="ARBA00022958"/>
    </source>
</evidence>
<evidence type="ECO:0000256" key="9">
    <source>
        <dbReference type="ARBA" id="ARBA00023027"/>
    </source>
</evidence>
<sequence>MADKIHKRSQRNVQGESGLRAQLGLGLLVAGSRLQRITTQTSACRSGPTWWGPQRLNSGVRWNSEVMASTAVKYLSQEEAQAVDQELFNEYQFSVDQLMELAGLSCATAITKAYPPTSMSRSPATVLVICGPGNNGGDGLVCVRHLKLFGYQPTIYYSKRPNKPLFTALGTQCQKMEIPFLGEMPSEPMVIDELYELVVDAIFGFSFKGDVREPFHSILSVLKGLTVPIASIDIPSGWDMKGNPAGIQPDLLISLTAPKTSAAQFTGRYHYLGGRFVSPALEKKYQLNLPPYPDAQCVYRLQ</sequence>
<proteinExistence type="inferred from homology"/>
<evidence type="ECO:0000256" key="2">
    <source>
        <dbReference type="ARBA" id="ARBA00000909"/>
    </source>
</evidence>
<organism evidence="16 17">
    <name type="scientific">Saguinus oedipus</name>
    <name type="common">Cotton-top tamarin</name>
    <name type="synonym">Oedipomidas oedipus</name>
    <dbReference type="NCBI Taxonomy" id="9490"/>
    <lineage>
        <taxon>Eukaryota</taxon>
        <taxon>Metazoa</taxon>
        <taxon>Chordata</taxon>
        <taxon>Craniata</taxon>
        <taxon>Vertebrata</taxon>
        <taxon>Euteleostomi</taxon>
        <taxon>Mammalia</taxon>
        <taxon>Eutheria</taxon>
        <taxon>Euarchontoglires</taxon>
        <taxon>Primates</taxon>
        <taxon>Haplorrhini</taxon>
        <taxon>Platyrrhini</taxon>
        <taxon>Cebidae</taxon>
        <taxon>Callitrichinae</taxon>
        <taxon>Saguinus</taxon>
    </lineage>
</organism>
<dbReference type="Proteomes" id="UP001266305">
    <property type="component" value="Unassembled WGS sequence"/>
</dbReference>
<dbReference type="PANTHER" id="PTHR13232:SF11">
    <property type="entry name" value="NAD(P)H-HYDRATE EPIMERASE"/>
    <property type="match status" value="1"/>
</dbReference>
<keyword evidence="17" id="KW-1185">Reference proteome</keyword>
<evidence type="ECO:0000256" key="13">
    <source>
        <dbReference type="ARBA" id="ARBA00046485"/>
    </source>
</evidence>
<dbReference type="EC" id="5.1.99.6" evidence="14"/>
<dbReference type="NCBIfam" id="TIGR00197">
    <property type="entry name" value="yjeF_nterm"/>
    <property type="match status" value="1"/>
</dbReference>
<comment type="caution">
    <text evidence="16">The sequence shown here is derived from an EMBL/GenBank/DDBJ whole genome shotgun (WGS) entry which is preliminary data.</text>
</comment>
<comment type="catalytic activity">
    <reaction evidence="1 14">
        <text>(6R)-NADHX = (6S)-NADHX</text>
        <dbReference type="Rhea" id="RHEA:32215"/>
        <dbReference type="ChEBI" id="CHEBI:64074"/>
        <dbReference type="ChEBI" id="CHEBI:64075"/>
        <dbReference type="EC" id="5.1.99.6"/>
    </reaction>
</comment>
<comment type="similarity">
    <text evidence="14">Belongs to the NnrE/AIBP family.</text>
</comment>
<evidence type="ECO:0000256" key="6">
    <source>
        <dbReference type="ARBA" id="ARBA00022857"/>
    </source>
</evidence>
<dbReference type="InterPro" id="IPR032976">
    <property type="entry name" value="YJEFN_prot_NAXE-like"/>
</dbReference>
<feature type="binding site" evidence="14">
    <location>
        <position position="233"/>
    </location>
    <ligand>
        <name>(6S)-NADPHX</name>
        <dbReference type="ChEBI" id="CHEBI:64076"/>
    </ligand>
</feature>
<feature type="binding site" evidence="14">
    <location>
        <begin position="134"/>
        <end position="138"/>
    </location>
    <ligand>
        <name>(6S)-NADPHX</name>
        <dbReference type="ChEBI" id="CHEBI:64076"/>
    </ligand>
</feature>
<keyword evidence="4 14" id="KW-0479">Metal-binding</keyword>
<evidence type="ECO:0000256" key="4">
    <source>
        <dbReference type="ARBA" id="ARBA00022723"/>
    </source>
</evidence>
<dbReference type="SUPFAM" id="SSF64153">
    <property type="entry name" value="YjeF N-terminal domain-like"/>
    <property type="match status" value="1"/>
</dbReference>
<keyword evidence="3 14" id="KW-0964">Secreted</keyword>
<gene>
    <name evidence="14" type="primary">APOA1BP</name>
    <name evidence="14" type="synonym">AIBP</name>
    <name evidence="16" type="ORF">P7K49_030921</name>
</gene>
<feature type="binding site" evidence="14">
    <location>
        <position position="135"/>
    </location>
    <ligand>
        <name>K(+)</name>
        <dbReference type="ChEBI" id="CHEBI:29103"/>
    </ligand>
</feature>
<feature type="binding site" evidence="14">
    <location>
        <position position="200"/>
    </location>
    <ligand>
        <name>K(+)</name>
        <dbReference type="ChEBI" id="CHEBI:29103"/>
    </ligand>
</feature>
<evidence type="ECO:0000256" key="12">
    <source>
        <dbReference type="ARBA" id="ARBA00045765"/>
    </source>
</evidence>
<dbReference type="InterPro" id="IPR036652">
    <property type="entry name" value="YjeF_N_dom_sf"/>
</dbReference>
<feature type="binding site" evidence="14">
    <location>
        <position position="236"/>
    </location>
    <ligand>
        <name>K(+)</name>
        <dbReference type="ChEBI" id="CHEBI:29103"/>
    </ligand>
</feature>
<feature type="domain" description="YjeF N-terminal" evidence="15">
    <location>
        <begin position="80"/>
        <end position="289"/>
    </location>
</feature>
<dbReference type="Gene3D" id="3.40.50.10260">
    <property type="entry name" value="YjeF N-terminal domain"/>
    <property type="match status" value="1"/>
</dbReference>
<name>A0ABQ9U3I9_SAGOE</name>
<comment type="subunit">
    <text evidence="13 14">Homodimer. Interacts with APOA1 and APOA2.</text>
</comment>
<evidence type="ECO:0000313" key="16">
    <source>
        <dbReference type="EMBL" id="KAK2091637.1"/>
    </source>
</evidence>
<evidence type="ECO:0000256" key="5">
    <source>
        <dbReference type="ARBA" id="ARBA00022741"/>
    </source>
</evidence>
<dbReference type="HAMAP" id="MF_01966">
    <property type="entry name" value="NADHX_epimerase"/>
    <property type="match status" value="1"/>
</dbReference>
<keyword evidence="9 14" id="KW-0520">NAD</keyword>
<comment type="subcellular location">
    <subcellularLocation>
        <location evidence="14">Mitochondrion</location>
    </subcellularLocation>
    <subcellularLocation>
        <location evidence="14">Secreted</location>
    </subcellularLocation>
    <text evidence="14">In sperm, secretion gradually increases during capacitation.</text>
</comment>
<protein>
    <recommendedName>
        <fullName evidence="14">NAD(P)H-hydrate epimerase</fullName>
        <ecNumber evidence="14">5.1.99.6</ecNumber>
    </recommendedName>
    <alternativeName>
        <fullName evidence="14">Apolipoprotein A-I-binding protein</fullName>
        <shortName evidence="14">AI-BP</shortName>
    </alternativeName>
    <alternativeName>
        <fullName evidence="14">NAD(P)HX epimerase</fullName>
    </alternativeName>
</protein>
<dbReference type="PROSITE" id="PS51385">
    <property type="entry name" value="YJEF_N"/>
    <property type="match status" value="1"/>
</dbReference>
<keyword evidence="7" id="KW-0809">Transit peptide</keyword>
<evidence type="ECO:0000256" key="7">
    <source>
        <dbReference type="ARBA" id="ARBA00022946"/>
    </source>
</evidence>
<evidence type="ECO:0000313" key="17">
    <source>
        <dbReference type="Proteomes" id="UP001266305"/>
    </source>
</evidence>
<evidence type="ECO:0000256" key="11">
    <source>
        <dbReference type="ARBA" id="ARBA00023235"/>
    </source>
</evidence>
<dbReference type="PANTHER" id="PTHR13232">
    <property type="entry name" value="NAD(P)H-HYDRATE EPIMERASE"/>
    <property type="match status" value="1"/>
</dbReference>
<comment type="PTM">
    <text evidence="14">Undergoes physiological phosphorylation during sperm capacitation, downstream to PKA activation.</text>
</comment>
<comment type="function">
    <text evidence="12 14">Catalyzes the epimerization of the S- and R-forms of NAD(P)HX, a damaged form of NAD(P)H that is a result of enzymatic or heat-dependent hydration. This is a prerequisite for the S-specific NAD(P)H-hydrate dehydratase to allow the repair of both epimers of NAD(P)HX. Accelerates cholesterol efflux from endothelial cells to high-density lipoprotein (HDL) and thereby regulates angiogenesis.</text>
</comment>
<dbReference type="EMBL" id="JASSZA010000016">
    <property type="protein sequence ID" value="KAK2091637.1"/>
    <property type="molecule type" value="Genomic_DNA"/>
</dbReference>
<keyword evidence="10 14" id="KW-0496">Mitochondrion</keyword>
<keyword evidence="11 14" id="KW-0413">Isomerase</keyword>
<comment type="caution">
    <text evidence="14">Lacks conserved residue(s) required for the propagation of feature annotation.</text>
</comment>
<evidence type="ECO:0000256" key="1">
    <source>
        <dbReference type="ARBA" id="ARBA00000013"/>
    </source>
</evidence>
<dbReference type="InterPro" id="IPR004443">
    <property type="entry name" value="YjeF_N_dom"/>
</dbReference>
<keyword evidence="8 14" id="KW-0630">Potassium</keyword>
<accession>A0ABQ9U3I9</accession>